<dbReference type="HOGENOM" id="CLU_2385993_0_0_1"/>
<organism evidence="3">
    <name type="scientific">Coccidioides posadasii (strain RMSCC 757 / Silveira)</name>
    <name type="common">Valley fever fungus</name>
    <dbReference type="NCBI Taxonomy" id="443226"/>
    <lineage>
        <taxon>Eukaryota</taxon>
        <taxon>Fungi</taxon>
        <taxon>Dikarya</taxon>
        <taxon>Ascomycota</taxon>
        <taxon>Pezizomycotina</taxon>
        <taxon>Eurotiomycetes</taxon>
        <taxon>Eurotiomycetidae</taxon>
        <taxon>Onygenales</taxon>
        <taxon>Onygenaceae</taxon>
        <taxon>Coccidioides</taxon>
    </lineage>
</organism>
<reference evidence="3" key="1">
    <citation type="journal article" date="2010" name="Genome Res.">
        <title>Population genomic sequencing of Coccidioides fungi reveals recent hybridization and transposon control.</title>
        <authorList>
            <person name="Neafsey D.E."/>
            <person name="Barker B.M."/>
            <person name="Sharpton T.J."/>
            <person name="Stajich J.E."/>
            <person name="Park D.J."/>
            <person name="Whiston E."/>
            <person name="Hung C.-Y."/>
            <person name="McMahan C."/>
            <person name="White J."/>
            <person name="Sykes S."/>
            <person name="Heiman D."/>
            <person name="Young S."/>
            <person name="Zeng Q."/>
            <person name="Abouelleil A."/>
            <person name="Aftuck L."/>
            <person name="Bessette D."/>
            <person name="Brown A."/>
            <person name="FitzGerald M."/>
            <person name="Lui A."/>
            <person name="Macdonald J.P."/>
            <person name="Priest M."/>
            <person name="Orbach M.J."/>
            <person name="Galgiani J.N."/>
            <person name="Kirkland T.N."/>
            <person name="Cole G.T."/>
            <person name="Birren B.W."/>
            <person name="Henn M.R."/>
            <person name="Taylor J.W."/>
            <person name="Rounsley S.D."/>
        </authorList>
    </citation>
    <scope>NUCLEOTIDE SEQUENCE [LARGE SCALE GENOMIC DNA]</scope>
    <source>
        <strain evidence="3">RMSCC 757 / Silveira</strain>
    </source>
</reference>
<sequence length="94" mass="11410">MIDRYLGALWKGIGYNANRHIFVSICISPMAESTFHLWPMHPRLMNLALHSTREISTLLFFFFFLFLYLFIYFFFFWIVFSPPGNYLPRFWIVL</sequence>
<keyword evidence="1" id="KW-0472">Membrane</keyword>
<proteinExistence type="predicted"/>
<accession>E9D615</accession>
<keyword evidence="1" id="KW-1133">Transmembrane helix</keyword>
<evidence type="ECO:0000313" key="2">
    <source>
        <dbReference type="EMBL" id="EFW18359.1"/>
    </source>
</evidence>
<gene>
    <name evidence="2" type="ORF">CPSG_05045</name>
</gene>
<dbReference type="EMBL" id="GL636492">
    <property type="protein sequence ID" value="EFW18359.1"/>
    <property type="molecule type" value="Genomic_DNA"/>
</dbReference>
<name>E9D615_COCPS</name>
<feature type="transmembrane region" description="Helical" evidence="1">
    <location>
        <begin position="58"/>
        <end position="80"/>
    </location>
</feature>
<dbReference type="AlphaFoldDB" id="E9D615"/>
<protein>
    <submittedName>
        <fullName evidence="2">Uncharacterized protein</fullName>
    </submittedName>
</protein>
<evidence type="ECO:0000256" key="1">
    <source>
        <dbReference type="SAM" id="Phobius"/>
    </source>
</evidence>
<dbReference type="VEuPathDB" id="FungiDB:CPSG_05045"/>
<reference evidence="3" key="2">
    <citation type="submission" date="2010-03" db="EMBL/GenBank/DDBJ databases">
        <title>The genome sequence of Coccidioides posadasii strain Silveira.</title>
        <authorList>
            <consortium name="The Broad Institute Genome Sequencing Center for Infectious Disease"/>
            <person name="Neafsey D."/>
            <person name="Orbach M."/>
            <person name="Henn M.R."/>
            <person name="Cole G.T."/>
            <person name="Galgiani J."/>
            <person name="Gardner M.J."/>
            <person name="Kirkland T.N."/>
            <person name="Taylor J.W."/>
            <person name="Young S.K."/>
            <person name="Zeng Q."/>
            <person name="Koehrsen M."/>
            <person name="Alvarado L."/>
            <person name="Berlin A."/>
            <person name="Borenstein D."/>
            <person name="Chapman S.B."/>
            <person name="Chen Z."/>
            <person name="Engels R."/>
            <person name="Freedman E."/>
            <person name="Gellesch M."/>
            <person name="Goldberg J."/>
            <person name="Griggs A."/>
            <person name="Gujja S."/>
            <person name="Heilman E."/>
            <person name="Heiman D."/>
            <person name="Howarth C."/>
            <person name="Jen D."/>
            <person name="Larson L."/>
            <person name="Mehta T."/>
            <person name="Neiman D."/>
            <person name="Park D."/>
            <person name="Pearson M."/>
            <person name="Richards J."/>
            <person name="Roberts A."/>
            <person name="Saif S."/>
            <person name="Shea T."/>
            <person name="Shenoy N."/>
            <person name="Sisk P."/>
            <person name="Stolte C."/>
            <person name="Sykes S."/>
            <person name="Walk T."/>
            <person name="White J."/>
            <person name="Yandava C."/>
            <person name="Haas B."/>
            <person name="Nusbaum C."/>
            <person name="Birren B."/>
        </authorList>
    </citation>
    <scope>NUCLEOTIDE SEQUENCE [LARGE SCALE GENOMIC DNA]</scope>
    <source>
        <strain evidence="3">RMSCC 757 / Silveira</strain>
    </source>
</reference>
<dbReference type="Proteomes" id="UP000002497">
    <property type="component" value="Unassembled WGS sequence"/>
</dbReference>
<keyword evidence="3" id="KW-1185">Reference proteome</keyword>
<keyword evidence="1" id="KW-0812">Transmembrane</keyword>
<evidence type="ECO:0000313" key="3">
    <source>
        <dbReference type="Proteomes" id="UP000002497"/>
    </source>
</evidence>